<dbReference type="GO" id="GO:0004631">
    <property type="term" value="F:phosphomevalonate kinase activity"/>
    <property type="evidence" value="ECO:0007669"/>
    <property type="project" value="UniProtKB-EC"/>
</dbReference>
<organism evidence="8 9">
    <name type="scientific">Pseudocohnilembus persalinus</name>
    <name type="common">Ciliate</name>
    <dbReference type="NCBI Taxonomy" id="266149"/>
    <lineage>
        <taxon>Eukaryota</taxon>
        <taxon>Sar</taxon>
        <taxon>Alveolata</taxon>
        <taxon>Ciliophora</taxon>
        <taxon>Intramacronucleata</taxon>
        <taxon>Oligohymenophorea</taxon>
        <taxon>Scuticociliatia</taxon>
        <taxon>Philasterida</taxon>
        <taxon>Pseudocohnilembidae</taxon>
        <taxon>Pseudocohnilembus</taxon>
    </lineage>
</organism>
<dbReference type="GO" id="GO:0005840">
    <property type="term" value="C:ribosome"/>
    <property type="evidence" value="ECO:0007669"/>
    <property type="project" value="UniProtKB-KW"/>
</dbReference>
<feature type="domain" description="GHMP kinase N-terminal" evidence="7">
    <location>
        <begin position="160"/>
        <end position="223"/>
    </location>
</feature>
<comment type="pathway">
    <text evidence="1">Isoprenoid biosynthesis; isopentenyl diphosphate biosynthesis via mevalonate pathway; isopentenyl diphosphate from (R)-mevalonate: step 2/3.</text>
</comment>
<sequence>MIQNNFQIYSCPSKTLILGGYAIMNPKCSGISIGLEERFYTVIYKNNNNINNNENLNQQDNQQNEITFTFSSPQINSEWIYNFNISEQQLNQINTDKEKSNPFLESTLKSYNNVSSFLGYYKYKETKLENIKIEIYFDSGFYSEKSQIQDKQISKKFKNFDKNNLQKSGLGSSACVIVSVLSALLNYHDIKSNQILEILSQIANIEAQKKVGSGFDIKTSIYGSNIYTMFSKESIMNLNLDQAFKINKNTGENTNHSTSPKI</sequence>
<accession>A0A0V0QBI5</accession>
<evidence type="ECO:0000313" key="8">
    <source>
        <dbReference type="EMBL" id="KRW99577.1"/>
    </source>
</evidence>
<keyword evidence="8" id="KW-0687">Ribonucleoprotein</keyword>
<dbReference type="PANTHER" id="PTHR31814">
    <property type="match status" value="1"/>
</dbReference>
<keyword evidence="3" id="KW-0808">Transferase</keyword>
<protein>
    <recommendedName>
        <fullName evidence="2">phosphomevalonate kinase</fullName>
        <ecNumber evidence="2">2.7.4.2</ecNumber>
    </recommendedName>
</protein>
<dbReference type="OrthoDB" id="10262935at2759"/>
<dbReference type="InterPro" id="IPR014721">
    <property type="entry name" value="Ribsml_uS5_D2-typ_fold_subgr"/>
</dbReference>
<reference evidence="8 9" key="1">
    <citation type="journal article" date="2015" name="Sci. Rep.">
        <title>Genome of the facultative scuticociliatosis pathogen Pseudocohnilembus persalinus provides insight into its virulence through horizontal gene transfer.</title>
        <authorList>
            <person name="Xiong J."/>
            <person name="Wang G."/>
            <person name="Cheng J."/>
            <person name="Tian M."/>
            <person name="Pan X."/>
            <person name="Warren A."/>
            <person name="Jiang C."/>
            <person name="Yuan D."/>
            <person name="Miao W."/>
        </authorList>
    </citation>
    <scope>NUCLEOTIDE SEQUENCE [LARGE SCALE GENOMIC DNA]</scope>
    <source>
        <strain evidence="8">36N120E</strain>
    </source>
</reference>
<dbReference type="GO" id="GO:0005524">
    <property type="term" value="F:ATP binding"/>
    <property type="evidence" value="ECO:0007669"/>
    <property type="project" value="UniProtKB-KW"/>
</dbReference>
<keyword evidence="6" id="KW-0067">ATP-binding</keyword>
<comment type="caution">
    <text evidence="8">The sequence shown here is derived from an EMBL/GenBank/DDBJ whole genome shotgun (WGS) entry which is preliminary data.</text>
</comment>
<keyword evidence="5" id="KW-0418">Kinase</keyword>
<keyword evidence="9" id="KW-1185">Reference proteome</keyword>
<dbReference type="Proteomes" id="UP000054937">
    <property type="component" value="Unassembled WGS sequence"/>
</dbReference>
<dbReference type="Pfam" id="PF00288">
    <property type="entry name" value="GHMP_kinases_N"/>
    <property type="match status" value="1"/>
</dbReference>
<evidence type="ECO:0000256" key="1">
    <source>
        <dbReference type="ARBA" id="ARBA00005017"/>
    </source>
</evidence>
<name>A0A0V0QBI5_PSEPJ</name>
<dbReference type="GO" id="GO:0019287">
    <property type="term" value="P:isopentenyl diphosphate biosynthetic process, mevalonate pathway"/>
    <property type="evidence" value="ECO:0007669"/>
    <property type="project" value="TreeGrafter"/>
</dbReference>
<evidence type="ECO:0000259" key="7">
    <source>
        <dbReference type="Pfam" id="PF00288"/>
    </source>
</evidence>
<proteinExistence type="predicted"/>
<dbReference type="InParanoid" id="A0A0V0QBI5"/>
<dbReference type="PANTHER" id="PTHR31814:SF2">
    <property type="entry name" value="PHOSPHOMEVALONATE KINASE"/>
    <property type="match status" value="1"/>
</dbReference>
<dbReference type="InterPro" id="IPR006204">
    <property type="entry name" value="GHMP_kinase_N_dom"/>
</dbReference>
<evidence type="ECO:0000256" key="6">
    <source>
        <dbReference type="ARBA" id="ARBA00022840"/>
    </source>
</evidence>
<dbReference type="EC" id="2.7.4.2" evidence="2"/>
<dbReference type="GO" id="GO:0010142">
    <property type="term" value="P:farnesyl diphosphate biosynthetic process, mevalonate pathway"/>
    <property type="evidence" value="ECO:0007669"/>
    <property type="project" value="TreeGrafter"/>
</dbReference>
<keyword evidence="4" id="KW-0547">Nucleotide-binding</keyword>
<evidence type="ECO:0000256" key="2">
    <source>
        <dbReference type="ARBA" id="ARBA00012958"/>
    </source>
</evidence>
<dbReference type="Gene3D" id="3.30.230.10">
    <property type="match status" value="1"/>
</dbReference>
<evidence type="ECO:0000313" key="9">
    <source>
        <dbReference type="Proteomes" id="UP000054937"/>
    </source>
</evidence>
<evidence type="ECO:0000256" key="3">
    <source>
        <dbReference type="ARBA" id="ARBA00022679"/>
    </source>
</evidence>
<dbReference type="AlphaFoldDB" id="A0A0V0QBI5"/>
<gene>
    <name evidence="8" type="ORF">PPERSA_13157</name>
</gene>
<dbReference type="InterPro" id="IPR035102">
    <property type="entry name" value="Phosphomevalonate_kinase"/>
</dbReference>
<evidence type="ECO:0000256" key="4">
    <source>
        <dbReference type="ARBA" id="ARBA00022741"/>
    </source>
</evidence>
<keyword evidence="8" id="KW-0689">Ribosomal protein</keyword>
<evidence type="ECO:0000256" key="5">
    <source>
        <dbReference type="ARBA" id="ARBA00022777"/>
    </source>
</evidence>
<dbReference type="EMBL" id="LDAU01000208">
    <property type="protein sequence ID" value="KRW99577.1"/>
    <property type="molecule type" value="Genomic_DNA"/>
</dbReference>
<dbReference type="SUPFAM" id="SSF54211">
    <property type="entry name" value="Ribosomal protein S5 domain 2-like"/>
    <property type="match status" value="1"/>
</dbReference>
<dbReference type="InterPro" id="IPR020568">
    <property type="entry name" value="Ribosomal_Su5_D2-typ_SF"/>
</dbReference>